<dbReference type="GO" id="GO:0032259">
    <property type="term" value="P:methylation"/>
    <property type="evidence" value="ECO:0007669"/>
    <property type="project" value="UniProtKB-KW"/>
</dbReference>
<keyword evidence="2" id="KW-0808">Transferase</keyword>
<evidence type="ECO:0000313" key="2">
    <source>
        <dbReference type="EMBL" id="EEZ61628.1"/>
    </source>
</evidence>
<accession>D0WGL5</accession>
<dbReference type="AlphaFoldDB" id="D0WGL5"/>
<dbReference type="InterPro" id="IPR029063">
    <property type="entry name" value="SAM-dependent_MTases_sf"/>
</dbReference>
<keyword evidence="2" id="KW-0489">Methyltransferase</keyword>
<dbReference type="Gene3D" id="3.40.50.150">
    <property type="entry name" value="Vaccinia Virus protein VP39"/>
    <property type="match status" value="1"/>
</dbReference>
<evidence type="ECO:0000313" key="3">
    <source>
        <dbReference type="Proteomes" id="UP000006001"/>
    </source>
</evidence>
<reference evidence="2" key="1">
    <citation type="submission" date="2009-10" db="EMBL/GenBank/DDBJ databases">
        <authorList>
            <person name="Weinstock G."/>
            <person name="Sodergren E."/>
            <person name="Clifton S."/>
            <person name="Fulton L."/>
            <person name="Fulton B."/>
            <person name="Courtney L."/>
            <person name="Fronick C."/>
            <person name="Harrison M."/>
            <person name="Strong C."/>
            <person name="Farmer C."/>
            <person name="Delahaunty K."/>
            <person name="Markovic C."/>
            <person name="Hall O."/>
            <person name="Minx P."/>
            <person name="Tomlinson C."/>
            <person name="Mitreva M."/>
            <person name="Nelson J."/>
            <person name="Hou S."/>
            <person name="Wollam A."/>
            <person name="Pepin K.H."/>
            <person name="Johnson M."/>
            <person name="Bhonagiri V."/>
            <person name="Nash W.E."/>
            <person name="Warren W."/>
            <person name="Chinwalla A."/>
            <person name="Mardis E.R."/>
            <person name="Wilson R.K."/>
        </authorList>
    </citation>
    <scope>NUCLEOTIDE SEQUENCE [LARGE SCALE GENOMIC DNA]</scope>
    <source>
        <strain evidence="2">ATCC 700122</strain>
    </source>
</reference>
<dbReference type="Proteomes" id="UP000006001">
    <property type="component" value="Unassembled WGS sequence"/>
</dbReference>
<dbReference type="eggNOG" id="COG2226">
    <property type="taxonomic scope" value="Bacteria"/>
</dbReference>
<dbReference type="EMBL" id="ACUX02000006">
    <property type="protein sequence ID" value="EEZ61628.1"/>
    <property type="molecule type" value="Genomic_DNA"/>
</dbReference>
<sequence>MRHAAQEGGRMIDFGEEWRRGQKLRNATDSADAWSARAKRFDNTDEKSAYADAFLERACIDPGAAVLDMGCGTGAVSLPLARLGHRVCAADFSEGMLEVLNAKAASIDAPLRPRTMRMAWEDDWDDFGMGEDAVDVAVASRSLSTPDLEAALRKLDRVARTRCCITVATGASPKLDEKLLAEIGVRPRSMHTHAFAVGILSAAGREPVLSYIHSQRRDTFATRDEAFAKFSGMIDGSGACFAEGEREAAERRLDAWIERHLVANETAGCPDSKGMPQKAFRLDAPRDVAWAFISWSTHGPWLLDAHREREALRSTERPAAKAAAQDRLGD</sequence>
<dbReference type="InterPro" id="IPR041698">
    <property type="entry name" value="Methyltransf_25"/>
</dbReference>
<name>D0WGL5_SLAES</name>
<keyword evidence="3" id="KW-1185">Reference proteome</keyword>
<organism evidence="2 3">
    <name type="scientific">Slackia exigua (strain ATCC 700122 / DSM 15923 / CIP 105133 / JCM 11022 / KCTC 5966 / S-7)</name>
    <dbReference type="NCBI Taxonomy" id="649764"/>
    <lineage>
        <taxon>Bacteria</taxon>
        <taxon>Bacillati</taxon>
        <taxon>Actinomycetota</taxon>
        <taxon>Coriobacteriia</taxon>
        <taxon>Eggerthellales</taxon>
        <taxon>Eggerthellaceae</taxon>
        <taxon>Slackia</taxon>
    </lineage>
</organism>
<evidence type="ECO:0000259" key="1">
    <source>
        <dbReference type="Pfam" id="PF13649"/>
    </source>
</evidence>
<dbReference type="CDD" id="cd02440">
    <property type="entry name" value="AdoMet_MTases"/>
    <property type="match status" value="1"/>
</dbReference>
<dbReference type="SUPFAM" id="SSF53335">
    <property type="entry name" value="S-adenosyl-L-methionine-dependent methyltransferases"/>
    <property type="match status" value="1"/>
</dbReference>
<comment type="caution">
    <text evidence="2">The sequence shown here is derived from an EMBL/GenBank/DDBJ whole genome shotgun (WGS) entry which is preliminary data.</text>
</comment>
<dbReference type="STRING" id="649764.HMPREF0762_00969"/>
<dbReference type="GO" id="GO:0008168">
    <property type="term" value="F:methyltransferase activity"/>
    <property type="evidence" value="ECO:0007669"/>
    <property type="project" value="UniProtKB-KW"/>
</dbReference>
<feature type="domain" description="Methyltransferase" evidence="1">
    <location>
        <begin position="66"/>
        <end position="160"/>
    </location>
</feature>
<gene>
    <name evidence="2" type="ORF">HMPREF0762_00969</name>
</gene>
<proteinExistence type="predicted"/>
<protein>
    <submittedName>
        <fullName evidence="2">Methyltransferase domain protein</fullName>
    </submittedName>
</protein>
<dbReference type="Pfam" id="PF13649">
    <property type="entry name" value="Methyltransf_25"/>
    <property type="match status" value="1"/>
</dbReference>
<dbReference type="HOGENOM" id="CLU_060275_0_1_11"/>